<comment type="caution">
    <text evidence="2">The sequence shown here is derived from an EMBL/GenBank/DDBJ whole genome shotgun (WGS) entry which is preliminary data.</text>
</comment>
<protein>
    <submittedName>
        <fullName evidence="2">Uncharacterized protein</fullName>
    </submittedName>
</protein>
<gene>
    <name evidence="2" type="ORF">DGAL_LOCUS1216</name>
</gene>
<name>A0A8J2VYZ2_9CRUS</name>
<proteinExistence type="predicted"/>
<accession>A0A8J2VYZ2</accession>
<evidence type="ECO:0000313" key="3">
    <source>
        <dbReference type="Proteomes" id="UP000789390"/>
    </source>
</evidence>
<dbReference type="Proteomes" id="UP000789390">
    <property type="component" value="Unassembled WGS sequence"/>
</dbReference>
<keyword evidence="3" id="KW-1185">Reference proteome</keyword>
<reference evidence="2" key="1">
    <citation type="submission" date="2021-11" db="EMBL/GenBank/DDBJ databases">
        <authorList>
            <person name="Schell T."/>
        </authorList>
    </citation>
    <scope>NUCLEOTIDE SEQUENCE</scope>
    <source>
        <strain evidence="2">M5</strain>
    </source>
</reference>
<sequence length="207" mass="22284">MSEEKLVVRLPLEPGKCLIESGSSKRTEVLSKEQPSSIENTILTSRSVSSGPTKTSGISAGQSRTDTRSPSPPFSSAHGLSPVETQSPAHQGGSSCTKTQPGCPNQPRNGYLAFRLTTTAEFVVAFLLQRCGGDDWNLSGRANQNAGELSTSQKQLMARIFWIKMSINNIQLNDDEPVTTSELVLPESPIVAFGDPNLKILLLTAKR</sequence>
<dbReference type="EMBL" id="CAKKLH010000013">
    <property type="protein sequence ID" value="CAH0099107.1"/>
    <property type="molecule type" value="Genomic_DNA"/>
</dbReference>
<feature type="compositionally biased region" description="Polar residues" evidence="1">
    <location>
        <begin position="83"/>
        <end position="104"/>
    </location>
</feature>
<organism evidence="2 3">
    <name type="scientific">Daphnia galeata</name>
    <dbReference type="NCBI Taxonomy" id="27404"/>
    <lineage>
        <taxon>Eukaryota</taxon>
        <taxon>Metazoa</taxon>
        <taxon>Ecdysozoa</taxon>
        <taxon>Arthropoda</taxon>
        <taxon>Crustacea</taxon>
        <taxon>Branchiopoda</taxon>
        <taxon>Diplostraca</taxon>
        <taxon>Cladocera</taxon>
        <taxon>Anomopoda</taxon>
        <taxon>Daphniidae</taxon>
        <taxon>Daphnia</taxon>
    </lineage>
</organism>
<feature type="region of interest" description="Disordered" evidence="1">
    <location>
        <begin position="17"/>
        <end position="104"/>
    </location>
</feature>
<feature type="compositionally biased region" description="Polar residues" evidence="1">
    <location>
        <begin position="33"/>
        <end position="64"/>
    </location>
</feature>
<evidence type="ECO:0000313" key="2">
    <source>
        <dbReference type="EMBL" id="CAH0099107.1"/>
    </source>
</evidence>
<evidence type="ECO:0000256" key="1">
    <source>
        <dbReference type="SAM" id="MobiDB-lite"/>
    </source>
</evidence>
<dbReference type="AlphaFoldDB" id="A0A8J2VYZ2"/>